<feature type="domain" description="BHLH" evidence="4">
    <location>
        <begin position="34"/>
        <end position="83"/>
    </location>
</feature>
<evidence type="ECO:0000256" key="3">
    <source>
        <dbReference type="ARBA" id="ARBA00023163"/>
    </source>
</evidence>
<evidence type="ECO:0000313" key="6">
    <source>
        <dbReference type="Proteomes" id="UP001141806"/>
    </source>
</evidence>
<dbReference type="CDD" id="cd11455">
    <property type="entry name" value="bHLH_AtAIG1_like"/>
    <property type="match status" value="1"/>
</dbReference>
<dbReference type="PANTHER" id="PTHR45844">
    <property type="entry name" value="TRANSCRIPTION FACTOR BHLH30"/>
    <property type="match status" value="1"/>
</dbReference>
<dbReference type="SMART" id="SM00353">
    <property type="entry name" value="HLH"/>
    <property type="match status" value="1"/>
</dbReference>
<keyword evidence="3" id="KW-0804">Transcription</keyword>
<dbReference type="SUPFAM" id="SSF47459">
    <property type="entry name" value="HLH, helix-loop-helix DNA-binding domain"/>
    <property type="match status" value="1"/>
</dbReference>
<protein>
    <recommendedName>
        <fullName evidence="4">BHLH domain-containing protein</fullName>
    </recommendedName>
</protein>
<keyword evidence="6" id="KW-1185">Reference proteome</keyword>
<dbReference type="InterPro" id="IPR045847">
    <property type="entry name" value="AIG1-like"/>
</dbReference>
<dbReference type="GO" id="GO:0003700">
    <property type="term" value="F:DNA-binding transcription factor activity"/>
    <property type="evidence" value="ECO:0007669"/>
    <property type="project" value="InterPro"/>
</dbReference>
<dbReference type="OrthoDB" id="71302at2759"/>
<evidence type="ECO:0000259" key="4">
    <source>
        <dbReference type="PROSITE" id="PS50888"/>
    </source>
</evidence>
<dbReference type="Gene3D" id="4.10.280.10">
    <property type="entry name" value="Helix-loop-helix DNA-binding domain"/>
    <property type="match status" value="1"/>
</dbReference>
<dbReference type="AlphaFoldDB" id="A0A9Q0KIV7"/>
<gene>
    <name evidence="5" type="ORF">NE237_004567</name>
</gene>
<evidence type="ECO:0000313" key="5">
    <source>
        <dbReference type="EMBL" id="KAJ4971468.1"/>
    </source>
</evidence>
<reference evidence="5" key="1">
    <citation type="journal article" date="2023" name="Plant J.">
        <title>The genome of the king protea, Protea cynaroides.</title>
        <authorList>
            <person name="Chang J."/>
            <person name="Duong T.A."/>
            <person name="Schoeman C."/>
            <person name="Ma X."/>
            <person name="Roodt D."/>
            <person name="Barker N."/>
            <person name="Li Z."/>
            <person name="Van de Peer Y."/>
            <person name="Mizrachi E."/>
        </authorList>
    </citation>
    <scope>NUCLEOTIDE SEQUENCE</scope>
    <source>
        <tissue evidence="5">Young leaves</tissue>
    </source>
</reference>
<name>A0A9Q0KIV7_9MAGN</name>
<sequence>MSPPPYASNSLLAHHDFPLSSMSAATAAEDRATVASKSHRQAEKRRRERINAHLAALRKLIPRSDKMDKATLLGSVIEHTKDLKTRAAEISQALLVPTEVDEVTINCEKTPEVMNNNNKGNIFIKASICSEDRPELFTNIIEALKGLGLTTVKADMATVGGRIINVMTLSVNNYDDSTSFDSLKQTLELVLTRVASSPVASMNARASKRQKTLLPSYYLESHIDHYESFSCVAAGSISDHFPTL</sequence>
<dbReference type="Pfam" id="PF00010">
    <property type="entry name" value="HLH"/>
    <property type="match status" value="1"/>
</dbReference>
<dbReference type="PROSITE" id="PS50888">
    <property type="entry name" value="BHLH"/>
    <property type="match status" value="1"/>
</dbReference>
<accession>A0A9Q0KIV7</accession>
<dbReference type="PANTHER" id="PTHR45844:SF18">
    <property type="entry name" value="TRANSCRIPTION FACTOR BHLH51"/>
    <property type="match status" value="1"/>
</dbReference>
<dbReference type="CDD" id="cd04873">
    <property type="entry name" value="ACT_UUR-ACR-like"/>
    <property type="match status" value="1"/>
</dbReference>
<dbReference type="EMBL" id="JAMYWD010000005">
    <property type="protein sequence ID" value="KAJ4971468.1"/>
    <property type="molecule type" value="Genomic_DNA"/>
</dbReference>
<dbReference type="GO" id="GO:0003677">
    <property type="term" value="F:DNA binding"/>
    <property type="evidence" value="ECO:0007669"/>
    <property type="project" value="UniProtKB-KW"/>
</dbReference>
<dbReference type="InterPro" id="IPR036638">
    <property type="entry name" value="HLH_DNA-bd_sf"/>
</dbReference>
<dbReference type="GO" id="GO:0046983">
    <property type="term" value="F:protein dimerization activity"/>
    <property type="evidence" value="ECO:0007669"/>
    <property type="project" value="InterPro"/>
</dbReference>
<dbReference type="Proteomes" id="UP001141806">
    <property type="component" value="Unassembled WGS sequence"/>
</dbReference>
<proteinExistence type="predicted"/>
<evidence type="ECO:0000256" key="2">
    <source>
        <dbReference type="ARBA" id="ARBA00023125"/>
    </source>
</evidence>
<organism evidence="5 6">
    <name type="scientific">Protea cynaroides</name>
    <dbReference type="NCBI Taxonomy" id="273540"/>
    <lineage>
        <taxon>Eukaryota</taxon>
        <taxon>Viridiplantae</taxon>
        <taxon>Streptophyta</taxon>
        <taxon>Embryophyta</taxon>
        <taxon>Tracheophyta</taxon>
        <taxon>Spermatophyta</taxon>
        <taxon>Magnoliopsida</taxon>
        <taxon>Proteales</taxon>
        <taxon>Proteaceae</taxon>
        <taxon>Protea</taxon>
    </lineage>
</organism>
<keyword evidence="1" id="KW-0805">Transcription regulation</keyword>
<keyword evidence="2" id="KW-0238">DNA-binding</keyword>
<comment type="caution">
    <text evidence="5">The sequence shown here is derived from an EMBL/GenBank/DDBJ whole genome shotgun (WGS) entry which is preliminary data.</text>
</comment>
<evidence type="ECO:0000256" key="1">
    <source>
        <dbReference type="ARBA" id="ARBA00023015"/>
    </source>
</evidence>
<dbReference type="InterPro" id="IPR011598">
    <property type="entry name" value="bHLH_dom"/>
</dbReference>